<proteinExistence type="predicted"/>
<dbReference type="Proteomes" id="UP001589605">
    <property type="component" value="Unassembled WGS sequence"/>
</dbReference>
<keyword evidence="3" id="KW-1185">Reference proteome</keyword>
<reference evidence="2 3" key="1">
    <citation type="submission" date="2024-09" db="EMBL/GenBank/DDBJ databases">
        <authorList>
            <person name="Sun Q."/>
            <person name="Mori K."/>
        </authorList>
    </citation>
    <scope>NUCLEOTIDE SEQUENCE [LARGE SCALE GENOMIC DNA]</scope>
    <source>
        <strain evidence="2 3">CECT 8286</strain>
    </source>
</reference>
<protein>
    <recommendedName>
        <fullName evidence="4">DUF4198 domain-containing protein</fullName>
    </recommendedName>
</protein>
<evidence type="ECO:0008006" key="4">
    <source>
        <dbReference type="Google" id="ProtNLM"/>
    </source>
</evidence>
<feature type="chain" id="PRO_5046437017" description="DUF4198 domain-containing protein" evidence="1">
    <location>
        <begin position="25"/>
        <end position="234"/>
    </location>
</feature>
<dbReference type="EMBL" id="JBHMEZ010000001">
    <property type="protein sequence ID" value="MFB9051612.1"/>
    <property type="molecule type" value="Genomic_DNA"/>
</dbReference>
<evidence type="ECO:0000313" key="2">
    <source>
        <dbReference type="EMBL" id="MFB9051612.1"/>
    </source>
</evidence>
<dbReference type="RefSeq" id="WP_382380203.1">
    <property type="nucleotide sequence ID" value="NZ_JBHMEZ010000001.1"/>
</dbReference>
<organism evidence="2 3">
    <name type="scientific">Formosa undariae</name>
    <dbReference type="NCBI Taxonomy" id="1325436"/>
    <lineage>
        <taxon>Bacteria</taxon>
        <taxon>Pseudomonadati</taxon>
        <taxon>Bacteroidota</taxon>
        <taxon>Flavobacteriia</taxon>
        <taxon>Flavobacteriales</taxon>
        <taxon>Flavobacteriaceae</taxon>
        <taxon>Formosa</taxon>
    </lineage>
</organism>
<keyword evidence="1" id="KW-0732">Signal</keyword>
<gene>
    <name evidence="2" type="ORF">ACFFVB_00845</name>
</gene>
<comment type="caution">
    <text evidence="2">The sequence shown here is derived from an EMBL/GenBank/DDBJ whole genome shotgun (WGS) entry which is preliminary data.</text>
</comment>
<accession>A0ABV5EWR6</accession>
<name>A0ABV5EWR6_9FLAO</name>
<evidence type="ECO:0000313" key="3">
    <source>
        <dbReference type="Proteomes" id="UP001589605"/>
    </source>
</evidence>
<feature type="signal peptide" evidence="1">
    <location>
        <begin position="1"/>
        <end position="24"/>
    </location>
</feature>
<evidence type="ECO:0000256" key="1">
    <source>
        <dbReference type="SAM" id="SignalP"/>
    </source>
</evidence>
<dbReference type="PROSITE" id="PS51257">
    <property type="entry name" value="PROKAR_LIPOPROTEIN"/>
    <property type="match status" value="1"/>
</dbReference>
<sequence length="234" mass="26471">MKLIKSLFILLLFCACTTNTFAHALFINANTDGKIRDTQNIIIFYAEAKDAKKERIEDWWSDTKDFTLWLTFPNGTQEKLNVSQHNDHFTSSFTPLTQGDYYVSIHHTVSAIVSNTQYQFNASSKVKIGKQKEAVNSKEMSLENGLFMYKIDTDNKKEISIVLLSNGDVLSDTAVTIFTPNGSQQTIKTNDKGIVSLQPESQGTYLFEAFKKEDVSGEAYSEKFRIITSVVNFK</sequence>